<gene>
    <name evidence="8" type="ORF">M3N64_00805</name>
</gene>
<keyword evidence="6" id="KW-0472">Membrane</keyword>
<organism evidence="8 9">
    <name type="scientific">Sporolactobacillus mangiferae</name>
    <dbReference type="NCBI Taxonomy" id="2940498"/>
    <lineage>
        <taxon>Bacteria</taxon>
        <taxon>Bacillati</taxon>
        <taxon>Bacillota</taxon>
        <taxon>Bacilli</taxon>
        <taxon>Bacillales</taxon>
        <taxon>Sporolactobacillaceae</taxon>
        <taxon>Sporolactobacillus</taxon>
    </lineage>
</organism>
<proteinExistence type="inferred from homology"/>
<comment type="subcellular location">
    <subcellularLocation>
        <location evidence="1">Cell membrane</location>
        <topology evidence="1">Multi-pass membrane protein</topology>
    </subcellularLocation>
</comment>
<dbReference type="RefSeq" id="WP_249095378.1">
    <property type="nucleotide sequence ID" value="NZ_JAMAST010000001.1"/>
</dbReference>
<sequence>METSVVRTICLVLLVMLGFRKVMRAKLSEQTGADLVLLLSSSALATAAVLMPEKPLLPILVPLMLLILIDRSRLWIDHFISHGSSYEPLPHYVKQAKKKETEKEVYMPRSGLALIEKGKVRNDNLARIGKTQFWLRRELRKFGYRNIRQVNYLTIDALGNFYMDLNQFMH</sequence>
<evidence type="ECO:0000313" key="9">
    <source>
        <dbReference type="Proteomes" id="UP001203004"/>
    </source>
</evidence>
<comment type="similarity">
    <text evidence="2">Belongs to the UPF0702 family.</text>
</comment>
<evidence type="ECO:0000256" key="3">
    <source>
        <dbReference type="ARBA" id="ARBA00022475"/>
    </source>
</evidence>
<evidence type="ECO:0000256" key="1">
    <source>
        <dbReference type="ARBA" id="ARBA00004651"/>
    </source>
</evidence>
<keyword evidence="5" id="KW-1133">Transmembrane helix</keyword>
<dbReference type="Gene3D" id="3.30.240.20">
    <property type="entry name" value="bsu07140 like domains"/>
    <property type="match status" value="1"/>
</dbReference>
<accession>A0ABT0M6J3</accession>
<evidence type="ECO:0000259" key="7">
    <source>
        <dbReference type="Pfam" id="PF04239"/>
    </source>
</evidence>
<evidence type="ECO:0000313" key="8">
    <source>
        <dbReference type="EMBL" id="MCL1630491.1"/>
    </source>
</evidence>
<dbReference type="PANTHER" id="PTHR34582:SF2">
    <property type="entry name" value="UPF0702 TRANSMEMBRANE PROTEIN YDFR"/>
    <property type="match status" value="1"/>
</dbReference>
<dbReference type="Proteomes" id="UP001203004">
    <property type="component" value="Unassembled WGS sequence"/>
</dbReference>
<evidence type="ECO:0000256" key="6">
    <source>
        <dbReference type="ARBA" id="ARBA00023136"/>
    </source>
</evidence>
<reference evidence="8 9" key="1">
    <citation type="submission" date="2022-05" db="EMBL/GenBank/DDBJ databases">
        <title>Sporolactobacillus sp nov CPB3-1, isolated from tree bark (Mangifera indica L.).</title>
        <authorList>
            <person name="Phuengjayaem S."/>
            <person name="Tanasupawat S."/>
        </authorList>
    </citation>
    <scope>NUCLEOTIDE SEQUENCE [LARGE SCALE GENOMIC DNA]</scope>
    <source>
        <strain evidence="8 9">CPB3-1</strain>
    </source>
</reference>
<protein>
    <submittedName>
        <fullName evidence="8">DUF421 domain-containing protein</fullName>
    </submittedName>
</protein>
<keyword evidence="9" id="KW-1185">Reference proteome</keyword>
<evidence type="ECO:0000256" key="4">
    <source>
        <dbReference type="ARBA" id="ARBA00022692"/>
    </source>
</evidence>
<keyword evidence="3" id="KW-1003">Cell membrane</keyword>
<evidence type="ECO:0000256" key="5">
    <source>
        <dbReference type="ARBA" id="ARBA00022989"/>
    </source>
</evidence>
<dbReference type="PANTHER" id="PTHR34582">
    <property type="entry name" value="UPF0702 TRANSMEMBRANE PROTEIN YCAP"/>
    <property type="match status" value="1"/>
</dbReference>
<dbReference type="Pfam" id="PF04239">
    <property type="entry name" value="DUF421"/>
    <property type="match status" value="1"/>
</dbReference>
<comment type="caution">
    <text evidence="8">The sequence shown here is derived from an EMBL/GenBank/DDBJ whole genome shotgun (WGS) entry which is preliminary data.</text>
</comment>
<feature type="domain" description="YetF C-terminal" evidence="7">
    <location>
        <begin position="112"/>
        <end position="154"/>
    </location>
</feature>
<keyword evidence="4" id="KW-0812">Transmembrane</keyword>
<dbReference type="EMBL" id="JAMAST010000001">
    <property type="protein sequence ID" value="MCL1630491.1"/>
    <property type="molecule type" value="Genomic_DNA"/>
</dbReference>
<dbReference type="InterPro" id="IPR007353">
    <property type="entry name" value="DUF421"/>
</dbReference>
<dbReference type="InterPro" id="IPR023090">
    <property type="entry name" value="UPF0702_alpha/beta_dom_sf"/>
</dbReference>
<name>A0ABT0M6J3_9BACL</name>
<evidence type="ECO:0000256" key="2">
    <source>
        <dbReference type="ARBA" id="ARBA00006448"/>
    </source>
</evidence>